<dbReference type="InterPro" id="IPR036457">
    <property type="entry name" value="PPM-type-like_dom_sf"/>
</dbReference>
<accession>A0A9W6V4M7</accession>
<feature type="transmembrane region" description="Helical" evidence="2">
    <location>
        <begin position="443"/>
        <end position="471"/>
    </location>
</feature>
<dbReference type="Pfam" id="PF07690">
    <property type="entry name" value="MFS_1"/>
    <property type="match status" value="1"/>
</dbReference>
<feature type="transmembrane region" description="Helical" evidence="2">
    <location>
        <begin position="341"/>
        <end position="363"/>
    </location>
</feature>
<feature type="transmembrane region" description="Helical" evidence="2">
    <location>
        <begin position="190"/>
        <end position="210"/>
    </location>
</feature>
<gene>
    <name evidence="4" type="ORF">Kpho02_57420</name>
</gene>
<feature type="domain" description="PPM-type phosphatase" evidence="3">
    <location>
        <begin position="542"/>
        <end position="764"/>
    </location>
</feature>
<keyword evidence="2" id="KW-0472">Membrane</keyword>
<dbReference type="EMBL" id="BSSA01000025">
    <property type="protein sequence ID" value="GLW73443.1"/>
    <property type="molecule type" value="Genomic_DNA"/>
</dbReference>
<evidence type="ECO:0000313" key="5">
    <source>
        <dbReference type="Proteomes" id="UP001165041"/>
    </source>
</evidence>
<dbReference type="Pfam" id="PF07228">
    <property type="entry name" value="SpoIIE"/>
    <property type="match status" value="1"/>
</dbReference>
<feature type="transmembrane region" description="Helical" evidence="2">
    <location>
        <begin position="251"/>
        <end position="268"/>
    </location>
</feature>
<feature type="transmembrane region" description="Helical" evidence="2">
    <location>
        <begin position="280"/>
        <end position="305"/>
    </location>
</feature>
<comment type="caution">
    <text evidence="4">The sequence shown here is derived from an EMBL/GenBank/DDBJ whole genome shotgun (WGS) entry which is preliminary data.</text>
</comment>
<dbReference type="Gene3D" id="1.20.1250.20">
    <property type="entry name" value="MFS general substrate transporter like domains"/>
    <property type="match status" value="1"/>
</dbReference>
<dbReference type="Proteomes" id="UP001165041">
    <property type="component" value="Unassembled WGS sequence"/>
</dbReference>
<dbReference type="SMART" id="SM00331">
    <property type="entry name" value="PP2C_SIG"/>
    <property type="match status" value="1"/>
</dbReference>
<evidence type="ECO:0000259" key="3">
    <source>
        <dbReference type="SMART" id="SM00331"/>
    </source>
</evidence>
<evidence type="ECO:0000256" key="1">
    <source>
        <dbReference type="ARBA" id="ARBA00022801"/>
    </source>
</evidence>
<dbReference type="InterPro" id="IPR001932">
    <property type="entry name" value="PPM-type_phosphatase-like_dom"/>
</dbReference>
<feature type="transmembrane region" description="Helical" evidence="2">
    <location>
        <begin position="72"/>
        <end position="89"/>
    </location>
</feature>
<dbReference type="InterPro" id="IPR036259">
    <property type="entry name" value="MFS_trans_sf"/>
</dbReference>
<keyword evidence="1" id="KW-0378">Hydrolase</keyword>
<dbReference type="PANTHER" id="PTHR43156">
    <property type="entry name" value="STAGE II SPORULATION PROTEIN E-RELATED"/>
    <property type="match status" value="1"/>
</dbReference>
<proteinExistence type="predicted"/>
<feature type="transmembrane region" description="Helical" evidence="2">
    <location>
        <begin position="311"/>
        <end position="334"/>
    </location>
</feature>
<name>A0A9W6V4M7_9ACTN</name>
<feature type="transmembrane region" description="Helical" evidence="2">
    <location>
        <begin position="160"/>
        <end position="178"/>
    </location>
</feature>
<feature type="transmembrane region" description="Helical" evidence="2">
    <location>
        <begin position="126"/>
        <end position="148"/>
    </location>
</feature>
<protein>
    <recommendedName>
        <fullName evidence="3">PPM-type phosphatase domain-containing protein</fullName>
    </recommendedName>
</protein>
<organism evidence="4 5">
    <name type="scientific">Kitasatospora phosalacinea</name>
    <dbReference type="NCBI Taxonomy" id="2065"/>
    <lineage>
        <taxon>Bacteria</taxon>
        <taxon>Bacillati</taxon>
        <taxon>Actinomycetota</taxon>
        <taxon>Actinomycetes</taxon>
        <taxon>Kitasatosporales</taxon>
        <taxon>Streptomycetaceae</taxon>
        <taxon>Kitasatospora</taxon>
    </lineage>
</organism>
<dbReference type="Gene3D" id="3.60.40.10">
    <property type="entry name" value="PPM-type phosphatase domain"/>
    <property type="match status" value="1"/>
</dbReference>
<dbReference type="SUPFAM" id="SSF103473">
    <property type="entry name" value="MFS general substrate transporter"/>
    <property type="match status" value="1"/>
</dbReference>
<feature type="transmembrane region" description="Helical" evidence="2">
    <location>
        <begin position="34"/>
        <end position="52"/>
    </location>
</feature>
<evidence type="ECO:0000256" key="2">
    <source>
        <dbReference type="SAM" id="Phobius"/>
    </source>
</evidence>
<dbReference type="GO" id="GO:0022857">
    <property type="term" value="F:transmembrane transporter activity"/>
    <property type="evidence" value="ECO:0007669"/>
    <property type="project" value="InterPro"/>
</dbReference>
<feature type="transmembrane region" description="Helical" evidence="2">
    <location>
        <begin position="369"/>
        <end position="387"/>
    </location>
</feature>
<feature type="transmembrane region" description="Helical" evidence="2">
    <location>
        <begin position="101"/>
        <end position="120"/>
    </location>
</feature>
<reference evidence="4" key="1">
    <citation type="submission" date="2023-02" db="EMBL/GenBank/DDBJ databases">
        <title>Kitasatospora phosalacinea NBRC 14627.</title>
        <authorList>
            <person name="Ichikawa N."/>
            <person name="Sato H."/>
            <person name="Tonouchi N."/>
        </authorList>
    </citation>
    <scope>NUCLEOTIDE SEQUENCE</scope>
    <source>
        <strain evidence="4">NBRC 14627</strain>
    </source>
</reference>
<dbReference type="RefSeq" id="WP_285739090.1">
    <property type="nucleotide sequence ID" value="NZ_BSSA01000025.1"/>
</dbReference>
<dbReference type="PANTHER" id="PTHR43156:SF2">
    <property type="entry name" value="STAGE II SPORULATION PROTEIN E"/>
    <property type="match status" value="1"/>
</dbReference>
<dbReference type="InterPro" id="IPR011701">
    <property type="entry name" value="MFS"/>
</dbReference>
<dbReference type="AlphaFoldDB" id="A0A9W6V4M7"/>
<evidence type="ECO:0000313" key="4">
    <source>
        <dbReference type="EMBL" id="GLW73443.1"/>
    </source>
</evidence>
<feature type="transmembrane region" description="Helical" evidence="2">
    <location>
        <begin position="222"/>
        <end position="245"/>
    </location>
</feature>
<dbReference type="GO" id="GO:0016791">
    <property type="term" value="F:phosphatase activity"/>
    <property type="evidence" value="ECO:0007669"/>
    <property type="project" value="TreeGrafter"/>
</dbReference>
<dbReference type="InterPro" id="IPR052016">
    <property type="entry name" value="Bact_Sigma-Reg"/>
</dbReference>
<keyword evidence="2" id="KW-1133">Transmembrane helix</keyword>
<sequence>MAANPTASPSPSPSSAPVPVGTPSALGRVGGGRAVGVLLAAAAVFYVVSPVLQGAALPAVRVRFGLGPQQVVAMKVGGGALTVLSLFAAGRAGDAWGRRRVLAWSLGVLAAGLAVETAAFSDWSYLLGRTVVVVGVSAVFAGCLASVAALNPPGRMPQALGGWLAVMSAAFFAAANLIPRAPSMPGLRVSAGLGAVVAVGLLVAVLRRLPEAADPPAPLDRLFLGALAVALAAAVAALQVGPVWGWADPRTVALLALLPVAAAVAGRRRRRHRFTMPRRIASMALATGVAVGFTQVALLLALPVLTAASGIGVAATALMVSAYGAGGVAGCLLVRGRRISPVTGCSLGLPLAVTGLALCHVLPTGTATGMLLGTVAAVLTGLGVMMAQVPQMAWFLSALPRGRLGTASAFHPVSVLLGTAAAQALPATSAVSLGASGRQAENVLWVAAAVVAAGALIAGLPVVVLGVVGAAAGEWLLVRVLAGPELAQRPLAQGSALAVGVVTGLAVWGRRQRSERLAASRASAAALQEAVLHPIPERLGGLRLASRYQAATAGTGIGGDFLEAVQTPHGTRVLIGDVRGKGLQAVQTVTDLLGCFRSQAHETDDLGELAARLDRHTARSAAARGDEELFATALLLQHRVPDGYVEVVNCGHLEPLALGPAPAGAREVAAPALLPLGFGVLGGDVPVPRRVPLPAGEVLLLHTDGLTEARNASREFYPAAERLSAAFGPAGPGSPAEVLAFLERDVRDWSHHLADDVALIALTPEPPAPSPHGVH</sequence>
<keyword evidence="2" id="KW-0812">Transmembrane</keyword>